<evidence type="ECO:0000256" key="1">
    <source>
        <dbReference type="SAM" id="MobiDB-lite"/>
    </source>
</evidence>
<feature type="region of interest" description="Disordered" evidence="1">
    <location>
        <begin position="1"/>
        <end position="27"/>
    </location>
</feature>
<proteinExistence type="predicted"/>
<organism evidence="2 3">
    <name type="scientific">Romanomermis culicivorax</name>
    <name type="common">Nematode worm</name>
    <dbReference type="NCBI Taxonomy" id="13658"/>
    <lineage>
        <taxon>Eukaryota</taxon>
        <taxon>Metazoa</taxon>
        <taxon>Ecdysozoa</taxon>
        <taxon>Nematoda</taxon>
        <taxon>Enoplea</taxon>
        <taxon>Dorylaimia</taxon>
        <taxon>Mermithida</taxon>
        <taxon>Mermithoidea</taxon>
        <taxon>Mermithidae</taxon>
        <taxon>Romanomermis</taxon>
    </lineage>
</organism>
<keyword evidence="2" id="KW-1185">Reference proteome</keyword>
<protein>
    <submittedName>
        <fullName evidence="3">Uncharacterized protein</fullName>
    </submittedName>
</protein>
<reference evidence="3" key="1">
    <citation type="submission" date="2022-11" db="UniProtKB">
        <authorList>
            <consortium name="WormBaseParasite"/>
        </authorList>
    </citation>
    <scope>IDENTIFICATION</scope>
</reference>
<dbReference type="WBParaSite" id="nRc.2.0.1.t29511-RA">
    <property type="protein sequence ID" value="nRc.2.0.1.t29511-RA"/>
    <property type="gene ID" value="nRc.2.0.1.g29511"/>
</dbReference>
<dbReference type="AlphaFoldDB" id="A0A915JTC9"/>
<name>A0A915JTC9_ROMCU</name>
<accession>A0A915JTC9</accession>
<evidence type="ECO:0000313" key="3">
    <source>
        <dbReference type="WBParaSite" id="nRc.2.0.1.t29511-RA"/>
    </source>
</evidence>
<evidence type="ECO:0000313" key="2">
    <source>
        <dbReference type="Proteomes" id="UP000887565"/>
    </source>
</evidence>
<dbReference type="Proteomes" id="UP000887565">
    <property type="component" value="Unplaced"/>
</dbReference>
<sequence length="95" mass="10258">MTAIRKSENHGNTPKNIHPVPDNKALPINPNQEIVTTTALIYLQAATACVLCNPQAYALNPTPLCLCQPIFETTLMISAANGIGEQATEHHPKEV</sequence>